<accession>A0A084QQC2</accession>
<dbReference type="GO" id="GO:0016020">
    <property type="term" value="C:membrane"/>
    <property type="evidence" value="ECO:0007669"/>
    <property type="project" value="UniProtKB-SubCell"/>
</dbReference>
<dbReference type="Proteomes" id="UP000028524">
    <property type="component" value="Unassembled WGS sequence"/>
</dbReference>
<comment type="subcellular location">
    <subcellularLocation>
        <location evidence="1">Membrane</location>
        <topology evidence="1">Multi-pass membrane protein</topology>
    </subcellularLocation>
</comment>
<dbReference type="PANTHER" id="PTHR17920">
    <property type="entry name" value="TRANSMEMBRANE AND COILED-COIL DOMAIN-CONTAINING PROTEIN 4 TMCO4"/>
    <property type="match status" value="1"/>
</dbReference>
<evidence type="ECO:0000256" key="3">
    <source>
        <dbReference type="ARBA" id="ARBA00022989"/>
    </source>
</evidence>
<reference evidence="6 7" key="1">
    <citation type="journal article" date="2014" name="BMC Genomics">
        <title>Comparative genome sequencing reveals chemotype-specific gene clusters in the toxigenic black mold Stachybotrys.</title>
        <authorList>
            <person name="Semeiks J."/>
            <person name="Borek D."/>
            <person name="Otwinowski Z."/>
            <person name="Grishin N.V."/>
        </authorList>
    </citation>
    <scope>NUCLEOTIDE SEQUENCE [LARGE SCALE GENOMIC DNA]</scope>
    <source>
        <strain evidence="6 7">IBT 40285</strain>
    </source>
</reference>
<evidence type="ECO:0000256" key="4">
    <source>
        <dbReference type="ARBA" id="ARBA00023136"/>
    </source>
</evidence>
<gene>
    <name evidence="6" type="ORF">S40285_03350</name>
</gene>
<name>A0A084QQC2_STAC4</name>
<proteinExistence type="predicted"/>
<dbReference type="STRING" id="1283841.A0A084QQC2"/>
<keyword evidence="4" id="KW-0472">Membrane</keyword>
<evidence type="ECO:0000256" key="1">
    <source>
        <dbReference type="ARBA" id="ARBA00004141"/>
    </source>
</evidence>
<evidence type="ECO:0000256" key="2">
    <source>
        <dbReference type="ARBA" id="ARBA00022692"/>
    </source>
</evidence>
<keyword evidence="7" id="KW-1185">Reference proteome</keyword>
<evidence type="ECO:0000313" key="7">
    <source>
        <dbReference type="Proteomes" id="UP000028524"/>
    </source>
</evidence>
<dbReference type="HOGENOM" id="CLU_007407_1_0_1"/>
<dbReference type="OrthoDB" id="277931at2759"/>
<dbReference type="AlphaFoldDB" id="A0A084QQC2"/>
<feature type="region of interest" description="Disordered" evidence="5">
    <location>
        <begin position="147"/>
        <end position="185"/>
    </location>
</feature>
<sequence length="664" mass="73105">MTRGARNGGHHASRRPIDLTGTISLAEKNDLVTLVNAITEKMLNDISSIFDSPPITPIQGYHGHHHWLSLSLLIHKGNKENAPPTNHAGKSTQGDGSKSYSKTHHIIEKEEKEAMTPQLQELKKEAVTFYQKWQTLFLNRIRELSVQEQPAQANGPPFQSRGRGRGARGSVRGRGGRAAGKASRGSLTLATKTDLVVGPPRTPSSHIDHQLSSRFPPIPTSLWKLDPSKRRLLLHIVFLLILSLQEYTAYSRLLLLNLTSSLNLPLEYFHKEETRLARGLSQSALDVPVEYSGEQKPEENKVTKKWKLGLGHGGFKPSGDMHAALKAVGVGTDQGGLGLSCSTAAALLGAMAEYGQLVGCLFGITSARPVCKVIEGFGRDIQDFAFLPLHGEVRSEYRDARQTPAEDRRLRLVVGMSGWITDTYDESQPWRCLGSQAEAFAVKWESAALANLGNSLETVVRSAAWRSAKDEILSRTIFTSLMESVWPVPLLKISKIIDNPWNIGMVRAEKAGFVLADALMRHRVQGDRPVSLVGYSLASRAIYACLMVLAERRQFGLVDSVVMMGTPAPSESRVWLTLKSVVSGRLVNVYSEHDYILGFLYRTSNIQFGVAGLQEIQGADGVENHCLRRMEGGHLAYQELVGEILEDIGWEDLNTQTSPSKGKT</sequence>
<organism evidence="6 7">
    <name type="scientific">Stachybotrys chlorohalonatus (strain IBT 40285)</name>
    <dbReference type="NCBI Taxonomy" id="1283841"/>
    <lineage>
        <taxon>Eukaryota</taxon>
        <taxon>Fungi</taxon>
        <taxon>Dikarya</taxon>
        <taxon>Ascomycota</taxon>
        <taxon>Pezizomycotina</taxon>
        <taxon>Sordariomycetes</taxon>
        <taxon>Hypocreomycetidae</taxon>
        <taxon>Hypocreales</taxon>
        <taxon>Stachybotryaceae</taxon>
        <taxon>Stachybotrys</taxon>
    </lineage>
</organism>
<dbReference type="InParanoid" id="A0A084QQC2"/>
<dbReference type="PANTHER" id="PTHR17920:SF22">
    <property type="entry name" value="DUF726 DOMAIN PROTEIN (AFU_ORTHOLOGUE AFUA_2G12860)"/>
    <property type="match status" value="1"/>
</dbReference>
<dbReference type="OMA" id="KDIHWED"/>
<dbReference type="Pfam" id="PF05277">
    <property type="entry name" value="DUF726"/>
    <property type="match status" value="1"/>
</dbReference>
<dbReference type="EMBL" id="KL660490">
    <property type="protein sequence ID" value="KFA66157.1"/>
    <property type="molecule type" value="Genomic_DNA"/>
</dbReference>
<dbReference type="InterPro" id="IPR007941">
    <property type="entry name" value="DUF726"/>
</dbReference>
<keyword evidence="2" id="KW-0812">Transmembrane</keyword>
<protein>
    <recommendedName>
        <fullName evidence="8">DUF726 domain-containing protein</fullName>
    </recommendedName>
</protein>
<evidence type="ECO:0000256" key="5">
    <source>
        <dbReference type="SAM" id="MobiDB-lite"/>
    </source>
</evidence>
<evidence type="ECO:0000313" key="6">
    <source>
        <dbReference type="EMBL" id="KFA66157.1"/>
    </source>
</evidence>
<evidence type="ECO:0008006" key="8">
    <source>
        <dbReference type="Google" id="ProtNLM"/>
    </source>
</evidence>
<feature type="compositionally biased region" description="Polar residues" evidence="5">
    <location>
        <begin position="88"/>
        <end position="100"/>
    </location>
</feature>
<feature type="region of interest" description="Disordered" evidence="5">
    <location>
        <begin position="78"/>
        <end position="102"/>
    </location>
</feature>
<keyword evidence="3" id="KW-1133">Transmembrane helix</keyword>